<dbReference type="SUPFAM" id="SSF51215">
    <property type="entry name" value="Regulatory protein AraC"/>
    <property type="match status" value="1"/>
</dbReference>
<keyword evidence="2" id="KW-0238">DNA-binding</keyword>
<name>A0A4P6LZI8_9FIRM</name>
<organism evidence="5 6">
    <name type="scientific">Blautia producta</name>
    <dbReference type="NCBI Taxonomy" id="33035"/>
    <lineage>
        <taxon>Bacteria</taxon>
        <taxon>Bacillati</taxon>
        <taxon>Bacillota</taxon>
        <taxon>Clostridia</taxon>
        <taxon>Lachnospirales</taxon>
        <taxon>Lachnospiraceae</taxon>
        <taxon>Blautia</taxon>
    </lineage>
</organism>
<dbReference type="KEGG" id="bpro:PMF13cell1_02089"/>
<evidence type="ECO:0000256" key="1">
    <source>
        <dbReference type="ARBA" id="ARBA00023015"/>
    </source>
</evidence>
<keyword evidence="3" id="KW-0804">Transcription</keyword>
<protein>
    <submittedName>
        <fullName evidence="5">HTH-type transcriptional activator RhaS</fullName>
    </submittedName>
</protein>
<dbReference type="Gene3D" id="1.10.10.60">
    <property type="entry name" value="Homeodomain-like"/>
    <property type="match status" value="2"/>
</dbReference>
<evidence type="ECO:0000313" key="6">
    <source>
        <dbReference type="Proteomes" id="UP000289794"/>
    </source>
</evidence>
<evidence type="ECO:0000256" key="2">
    <source>
        <dbReference type="ARBA" id="ARBA00023125"/>
    </source>
</evidence>
<reference evidence="5 6" key="1">
    <citation type="submission" date="2019-01" db="EMBL/GenBank/DDBJ databases">
        <title>PMF-metabolizing Aryl O-demethylase.</title>
        <authorList>
            <person name="Kim M."/>
        </authorList>
    </citation>
    <scope>NUCLEOTIDE SEQUENCE [LARGE SCALE GENOMIC DNA]</scope>
    <source>
        <strain evidence="5 6">PMF1</strain>
    </source>
</reference>
<evidence type="ECO:0000256" key="3">
    <source>
        <dbReference type="ARBA" id="ARBA00023163"/>
    </source>
</evidence>
<dbReference type="Pfam" id="PF12833">
    <property type="entry name" value="HTH_18"/>
    <property type="match status" value="1"/>
</dbReference>
<evidence type="ECO:0000313" key="5">
    <source>
        <dbReference type="EMBL" id="QBE96543.1"/>
    </source>
</evidence>
<dbReference type="AlphaFoldDB" id="A0A4P6LZI8"/>
<dbReference type="SMART" id="SM00342">
    <property type="entry name" value="HTH_ARAC"/>
    <property type="match status" value="1"/>
</dbReference>
<sequence>MEGNYKSRQQNNDCAQSAMNLLSIQWSCLGQGVSKYWTGDGEYALFIITKGSGSITVDGKEYEVSQGKALAVFPETEVKTAGAEQSLFYCIRLCSCGSQVQECAEEAGFSREFSVRDIHVNCMTKLKKTVKCMLESDTAGYVEQLEQNCRMTKVWIDLIEDHKTFRGQMECAVTNARGRAAEIQEIAVYMKAHMEENLKIEQIAREYGMNRSGLTRQFRSIMGCPPQQYLLQVRIERAKELLRNTEETIGEIAARVGYRDALAFSHIFKEKCKVGPREYRKGCAEK</sequence>
<dbReference type="GO" id="GO:0003700">
    <property type="term" value="F:DNA-binding transcription factor activity"/>
    <property type="evidence" value="ECO:0007669"/>
    <property type="project" value="InterPro"/>
</dbReference>
<accession>A0A4P6LZI8</accession>
<dbReference type="InterPro" id="IPR018060">
    <property type="entry name" value="HTH_AraC"/>
</dbReference>
<dbReference type="RefSeq" id="WP_130180680.1">
    <property type="nucleotide sequence ID" value="NZ_CP035945.1"/>
</dbReference>
<dbReference type="Proteomes" id="UP000289794">
    <property type="component" value="Chromosome"/>
</dbReference>
<gene>
    <name evidence="5" type="primary">rhaS_5</name>
    <name evidence="5" type="ORF">PMF13cell1_02089</name>
</gene>
<proteinExistence type="predicted"/>
<dbReference type="InterPro" id="IPR037923">
    <property type="entry name" value="HTH-like"/>
</dbReference>
<feature type="domain" description="HTH araC/xylS-type" evidence="4">
    <location>
        <begin position="184"/>
        <end position="282"/>
    </location>
</feature>
<dbReference type="PANTHER" id="PTHR43280">
    <property type="entry name" value="ARAC-FAMILY TRANSCRIPTIONAL REGULATOR"/>
    <property type="match status" value="1"/>
</dbReference>
<keyword evidence="1" id="KW-0805">Transcription regulation</keyword>
<dbReference type="PANTHER" id="PTHR43280:SF30">
    <property type="entry name" value="MMSAB OPERON REGULATORY PROTEIN"/>
    <property type="match status" value="1"/>
</dbReference>
<dbReference type="InterPro" id="IPR009057">
    <property type="entry name" value="Homeodomain-like_sf"/>
</dbReference>
<dbReference type="SUPFAM" id="SSF46689">
    <property type="entry name" value="Homeodomain-like"/>
    <property type="match status" value="2"/>
</dbReference>
<evidence type="ECO:0000259" key="4">
    <source>
        <dbReference type="PROSITE" id="PS01124"/>
    </source>
</evidence>
<dbReference type="GO" id="GO:0043565">
    <property type="term" value="F:sequence-specific DNA binding"/>
    <property type="evidence" value="ECO:0007669"/>
    <property type="project" value="InterPro"/>
</dbReference>
<dbReference type="PROSITE" id="PS01124">
    <property type="entry name" value="HTH_ARAC_FAMILY_2"/>
    <property type="match status" value="1"/>
</dbReference>
<dbReference type="EMBL" id="CP035945">
    <property type="protein sequence ID" value="QBE96543.1"/>
    <property type="molecule type" value="Genomic_DNA"/>
</dbReference>